<dbReference type="GO" id="GO:0044874">
    <property type="term" value="P:lipoprotein localization to outer membrane"/>
    <property type="evidence" value="ECO:0007669"/>
    <property type="project" value="TreeGrafter"/>
</dbReference>
<dbReference type="RefSeq" id="WP_010882028.1">
    <property type="nucleotide sequence ID" value="NC_010741.1"/>
</dbReference>
<comment type="subcellular location">
    <subcellularLocation>
        <location evidence="1">Cell membrane</location>
        <topology evidence="1">Multi-pass membrane protein</topology>
    </subcellularLocation>
</comment>
<dbReference type="AlphaFoldDB" id="A0A0H3BIP7"/>
<feature type="domain" description="MacB-like periplasmic core" evidence="10">
    <location>
        <begin position="67"/>
        <end position="294"/>
    </location>
</feature>
<keyword evidence="8" id="KW-0732">Signal</keyword>
<evidence type="ECO:0000313" key="12">
    <source>
        <dbReference type="Proteomes" id="UP000001202"/>
    </source>
</evidence>
<dbReference type="PATRIC" id="fig|455434.6.peg.580"/>
<organism evidence="11 12">
    <name type="scientific">Treponema pallidum subsp. pallidum (strain SS14)</name>
    <dbReference type="NCBI Taxonomy" id="455434"/>
    <lineage>
        <taxon>Bacteria</taxon>
        <taxon>Pseudomonadati</taxon>
        <taxon>Spirochaetota</taxon>
        <taxon>Spirochaetia</taxon>
        <taxon>Spirochaetales</taxon>
        <taxon>Treponemataceae</taxon>
        <taxon>Treponema</taxon>
    </lineage>
</organism>
<evidence type="ECO:0000259" key="10">
    <source>
        <dbReference type="Pfam" id="PF12704"/>
    </source>
</evidence>
<evidence type="ECO:0000256" key="8">
    <source>
        <dbReference type="SAM" id="SignalP"/>
    </source>
</evidence>
<keyword evidence="3" id="KW-1003">Cell membrane</keyword>
<dbReference type="KEGG" id="tpp:TPASS_0582"/>
<dbReference type="GeneID" id="93876349"/>
<dbReference type="Proteomes" id="UP000001202">
    <property type="component" value="Chromosome"/>
</dbReference>
<dbReference type="Pfam" id="PF12704">
    <property type="entry name" value="MacB_PCD"/>
    <property type="match status" value="1"/>
</dbReference>
<accession>A0A0H3BIP7</accession>
<keyword evidence="4 7" id="KW-0812">Transmembrane</keyword>
<dbReference type="PANTHER" id="PTHR30489">
    <property type="entry name" value="LIPOPROTEIN-RELEASING SYSTEM TRANSMEMBRANE PROTEIN LOLE"/>
    <property type="match status" value="1"/>
</dbReference>
<dbReference type="EMBL" id="CP000805">
    <property type="protein sequence ID" value="ACD71002.1"/>
    <property type="molecule type" value="Genomic_DNA"/>
</dbReference>
<sequence>MKQRCAAVNLIRVIFMCALRCAGVCAGYGHTPSLHGDAHHVLPTPVPFLSGTPVAGKRRSFLRKSFFCAALGIGISIIPLIVVLVVSDGMIEGITTRMIELGSGHLQFIDILPLAPNETATQRYEDAQRIFNAFMAQDFGPYCHSRWMHLQGDGIVIGKTGRAGGNIRAVPPDFFSSERGLRPFLTVEGSLELVDRPQGVHTLILGKRIAERIGVRCGDTCQILTLVQGGTGRAVPKMVRAVVGGIVSCGYQELDALWVFIPLTLGMKILSPASALLSFVVKTADAFDAKAMTRFIEQVHEQLPSHFSAYTWQDMNRSQFHSFRTSRKLLLFIMYLIVLVASVHISSVLVVLMTERRKEIAMLKAMGAPPHVIALIFLSAGLLTALYGLLIGLPLGMWCAIHVNEMFLFAEQMLNSWRTAIHAIGQLFLRTSAHVPVTPIHLLDPAHYLERIPIVLSVHALCGVAGGTLCLSLAVCIIPALRAGRVRPLDLMRKV</sequence>
<feature type="transmembrane region" description="Helical" evidence="7">
    <location>
        <begin position="452"/>
        <end position="481"/>
    </location>
</feature>
<dbReference type="InterPro" id="IPR051447">
    <property type="entry name" value="Lipoprotein-release_system"/>
</dbReference>
<feature type="transmembrane region" description="Helical" evidence="7">
    <location>
        <begin position="329"/>
        <end position="352"/>
    </location>
</feature>
<dbReference type="PANTHER" id="PTHR30489:SF0">
    <property type="entry name" value="LIPOPROTEIN-RELEASING SYSTEM TRANSMEMBRANE PROTEIN LOLE"/>
    <property type="match status" value="1"/>
</dbReference>
<gene>
    <name evidence="11" type="ordered locus">TPASS_0582</name>
</gene>
<comment type="similarity">
    <text evidence="2">Belongs to the ABC-4 integral membrane protein family. LolC/E subfamily.</text>
</comment>
<evidence type="ECO:0000256" key="4">
    <source>
        <dbReference type="ARBA" id="ARBA00022692"/>
    </source>
</evidence>
<evidence type="ECO:0000313" key="11">
    <source>
        <dbReference type="EMBL" id="ACD71002.1"/>
    </source>
</evidence>
<feature type="domain" description="ABC3 transporter permease C-terminal" evidence="9">
    <location>
        <begin position="332"/>
        <end position="425"/>
    </location>
</feature>
<evidence type="ECO:0000259" key="9">
    <source>
        <dbReference type="Pfam" id="PF02687"/>
    </source>
</evidence>
<evidence type="ECO:0000256" key="5">
    <source>
        <dbReference type="ARBA" id="ARBA00022989"/>
    </source>
</evidence>
<name>A0A0H3BIP7_TREPS</name>
<proteinExistence type="inferred from homology"/>
<evidence type="ECO:0000256" key="3">
    <source>
        <dbReference type="ARBA" id="ARBA00022475"/>
    </source>
</evidence>
<evidence type="ECO:0000256" key="2">
    <source>
        <dbReference type="ARBA" id="ARBA00005236"/>
    </source>
</evidence>
<dbReference type="InterPro" id="IPR003838">
    <property type="entry name" value="ABC3_permease_C"/>
</dbReference>
<evidence type="ECO:0000256" key="1">
    <source>
        <dbReference type="ARBA" id="ARBA00004651"/>
    </source>
</evidence>
<feature type="chain" id="PRO_5002605112" evidence="8">
    <location>
        <begin position="23"/>
        <end position="495"/>
    </location>
</feature>
<keyword evidence="5 7" id="KW-1133">Transmembrane helix</keyword>
<reference evidence="11 12" key="1">
    <citation type="journal article" date="2008" name="BMC Microbiol.">
        <title>Complete genome sequence of Treponema pallidum ssp. pallidum strain SS14 determined with oligonucleotide arrays.</title>
        <authorList>
            <person name="Matejkova P."/>
            <person name="Strouhal M."/>
            <person name="Smajs D."/>
            <person name="Norris S.J."/>
            <person name="Palzkill T."/>
            <person name="Petrosino J.F."/>
            <person name="Sodergren E."/>
            <person name="Norton J.E."/>
            <person name="Singh J."/>
            <person name="Richmond T.A."/>
            <person name="Molla M.N."/>
            <person name="Albert T.J."/>
            <person name="Weinstock G.M."/>
        </authorList>
    </citation>
    <scope>NUCLEOTIDE SEQUENCE [LARGE SCALE GENOMIC DNA]</scope>
    <source>
        <strain evidence="11 12">SS14</strain>
    </source>
</reference>
<dbReference type="GO" id="GO:0098797">
    <property type="term" value="C:plasma membrane protein complex"/>
    <property type="evidence" value="ECO:0007669"/>
    <property type="project" value="TreeGrafter"/>
</dbReference>
<protein>
    <submittedName>
        <fullName evidence="11">Hypothetical integral membrane protein</fullName>
    </submittedName>
</protein>
<feature type="transmembrane region" description="Helical" evidence="7">
    <location>
        <begin position="372"/>
        <end position="398"/>
    </location>
</feature>
<dbReference type="Pfam" id="PF02687">
    <property type="entry name" value="FtsX"/>
    <property type="match status" value="1"/>
</dbReference>
<keyword evidence="6 7" id="KW-0472">Membrane</keyword>
<evidence type="ECO:0000256" key="7">
    <source>
        <dbReference type="SAM" id="Phobius"/>
    </source>
</evidence>
<feature type="transmembrane region" description="Helical" evidence="7">
    <location>
        <begin position="66"/>
        <end position="86"/>
    </location>
</feature>
<evidence type="ECO:0000256" key="6">
    <source>
        <dbReference type="ARBA" id="ARBA00023136"/>
    </source>
</evidence>
<dbReference type="InterPro" id="IPR025857">
    <property type="entry name" value="MacB_PCD"/>
</dbReference>
<feature type="signal peptide" evidence="8">
    <location>
        <begin position="1"/>
        <end position="22"/>
    </location>
</feature>